<organism evidence="1">
    <name type="scientific">marine metagenome</name>
    <dbReference type="NCBI Taxonomy" id="408172"/>
    <lineage>
        <taxon>unclassified sequences</taxon>
        <taxon>metagenomes</taxon>
        <taxon>ecological metagenomes</taxon>
    </lineage>
</organism>
<proteinExistence type="predicted"/>
<dbReference type="AlphaFoldDB" id="A0A381UR23"/>
<reference evidence="1" key="1">
    <citation type="submission" date="2018-05" db="EMBL/GenBank/DDBJ databases">
        <authorList>
            <person name="Lanie J.A."/>
            <person name="Ng W.-L."/>
            <person name="Kazmierczak K.M."/>
            <person name="Andrzejewski T.M."/>
            <person name="Davidsen T.M."/>
            <person name="Wayne K.J."/>
            <person name="Tettelin H."/>
            <person name="Glass J.I."/>
            <person name="Rusch D."/>
            <person name="Podicherti R."/>
            <person name="Tsui H.-C.T."/>
            <person name="Winkler M.E."/>
        </authorList>
    </citation>
    <scope>NUCLEOTIDE SEQUENCE</scope>
</reference>
<name>A0A381UR23_9ZZZZ</name>
<evidence type="ECO:0000313" key="1">
    <source>
        <dbReference type="EMBL" id="SVA30078.1"/>
    </source>
</evidence>
<sequence>MFASYNVGTIGRYVNVPDAYRTCIVIPKFRMVVSVQKTDYAIVRTYCDISAIG</sequence>
<gene>
    <name evidence="1" type="ORF">METZ01_LOCUS82932</name>
</gene>
<protein>
    <submittedName>
        <fullName evidence="1">Uncharacterized protein</fullName>
    </submittedName>
</protein>
<accession>A0A381UR23</accession>
<dbReference type="EMBL" id="UINC01006863">
    <property type="protein sequence ID" value="SVA30078.1"/>
    <property type="molecule type" value="Genomic_DNA"/>
</dbReference>